<dbReference type="Proteomes" id="UP000000263">
    <property type="component" value="Chromosome"/>
</dbReference>
<dbReference type="AlphaFoldDB" id="A7NP47"/>
<evidence type="ECO:0000313" key="4">
    <source>
        <dbReference type="Proteomes" id="UP000000263"/>
    </source>
</evidence>
<organism evidence="3 4">
    <name type="scientific">Roseiflexus castenholzii (strain DSM 13941 / HLO8)</name>
    <dbReference type="NCBI Taxonomy" id="383372"/>
    <lineage>
        <taxon>Bacteria</taxon>
        <taxon>Bacillati</taxon>
        <taxon>Chloroflexota</taxon>
        <taxon>Chloroflexia</taxon>
        <taxon>Chloroflexales</taxon>
        <taxon>Roseiflexineae</taxon>
        <taxon>Roseiflexaceae</taxon>
        <taxon>Roseiflexus</taxon>
    </lineage>
</organism>
<evidence type="ECO:0000259" key="2">
    <source>
        <dbReference type="Pfam" id="PF03787"/>
    </source>
</evidence>
<accession>A7NP47</accession>
<reference evidence="3 4" key="1">
    <citation type="submission" date="2007-08" db="EMBL/GenBank/DDBJ databases">
        <title>Complete sequence of Roseiflexus castenholzii DSM 13941.</title>
        <authorList>
            <consortium name="US DOE Joint Genome Institute"/>
            <person name="Copeland A."/>
            <person name="Lucas S."/>
            <person name="Lapidus A."/>
            <person name="Barry K."/>
            <person name="Glavina del Rio T."/>
            <person name="Dalin E."/>
            <person name="Tice H."/>
            <person name="Pitluck S."/>
            <person name="Thompson L.S."/>
            <person name="Brettin T."/>
            <person name="Bruce D."/>
            <person name="Detter J.C."/>
            <person name="Han C."/>
            <person name="Tapia R."/>
            <person name="Schmutz J."/>
            <person name="Larimer F."/>
            <person name="Land M."/>
            <person name="Hauser L."/>
            <person name="Kyrpides N."/>
            <person name="Mikhailova N."/>
            <person name="Bryant D.A."/>
            <person name="Hanada S."/>
            <person name="Tsukatani Y."/>
            <person name="Richardson P."/>
        </authorList>
    </citation>
    <scope>NUCLEOTIDE SEQUENCE [LARGE SCALE GENOMIC DNA]</scope>
    <source>
        <strain evidence="4">DSM 13941 / HLO8</strain>
    </source>
</reference>
<dbReference type="GO" id="GO:0051607">
    <property type="term" value="P:defense response to virus"/>
    <property type="evidence" value="ECO:0007669"/>
    <property type="project" value="UniProtKB-KW"/>
</dbReference>
<proteinExistence type="predicted"/>
<keyword evidence="4" id="KW-1185">Reference proteome</keyword>
<dbReference type="Pfam" id="PF03787">
    <property type="entry name" value="RAMPs"/>
    <property type="match status" value="2"/>
</dbReference>
<name>A7NP47_ROSCS</name>
<dbReference type="OrthoDB" id="1063910at2"/>
<dbReference type="HOGENOM" id="CLU_041901_0_0_0"/>
<evidence type="ECO:0000256" key="1">
    <source>
        <dbReference type="ARBA" id="ARBA00023118"/>
    </source>
</evidence>
<evidence type="ECO:0000313" key="3">
    <source>
        <dbReference type="EMBL" id="ABU59343.1"/>
    </source>
</evidence>
<gene>
    <name evidence="3" type="ordered locus">Rcas_3292</name>
</gene>
<dbReference type="EMBL" id="CP000804">
    <property type="protein sequence ID" value="ABU59343.1"/>
    <property type="molecule type" value="Genomic_DNA"/>
</dbReference>
<dbReference type="PANTHER" id="PTHR35579:SF6">
    <property type="entry name" value="DUF324 DOMAIN-CONTAINING PROTEIN"/>
    <property type="match status" value="1"/>
</dbReference>
<dbReference type="InterPro" id="IPR052216">
    <property type="entry name" value="CRISPR_Csm3_endoribonuclease"/>
</dbReference>
<sequence length="622" mass="68472">MKFRAITAKLTLRTALHVGTGSDTETTDDLLRRDVRGRLLIPGTAIAGALRSIATRLAPRFGGSPCQAINNQSSSAACQCLVCQLFGDVNPREDSDTATAARLLVYDAVLDTIPSLTIRDGVGIDRVTGAAARRERIKFDYEVLPAGTVFKLRLEIDPKLPDEPKLLPLLAATLAEWEQGRGAIGGRVNRGLGAFTLNEVQWIERDLNQAKVLIEFLHHGPPWHTTDGDRTWLTNQVQQVRAWVEPYQGNDPVARSWVLAEFTLAATGPFLTNDVAQAGRSGFDHAPVFAAYEQGAKPVLPGSSLRGALRSQAERIARTLATFSAWDNGKNMGSRKTAFLTTCPACNPLTTKTDDPVASCNSFIKALLKVERQSQKNFCGAVLSSNSFIKALLKVERDTFEQKGAEEKLCLACRLFGSPWNGSRLRVEDAPFVGDKVTLKVLDFLAIDRFTGGGRDTAKFDAVVLWQPKFRVRLFLENPEPWELGWLALVLRDLHDGLITIGFGAAKGFGQCRIEDGAVTLGIIHESDFPLSETNDQEPAVQQAITAKQQLLQSKGGMSGVYRTLMLDPATENDWRTLVESWIRAFNVTVKEYKHAFGLKKDSYFDEINGTWLPDLYPARVS</sequence>
<keyword evidence="1" id="KW-0051">Antiviral defense</keyword>
<protein>
    <recommendedName>
        <fullName evidence="2">CRISPR type III-associated protein domain-containing protein</fullName>
    </recommendedName>
</protein>
<dbReference type="KEGG" id="rca:Rcas_3292"/>
<dbReference type="STRING" id="383372.Rcas_3292"/>
<dbReference type="CDD" id="cd09726">
    <property type="entry name" value="RAMP_I_III"/>
    <property type="match status" value="1"/>
</dbReference>
<dbReference type="InterPro" id="IPR005537">
    <property type="entry name" value="RAMP_III_fam"/>
</dbReference>
<feature type="domain" description="CRISPR type III-associated protein" evidence="2">
    <location>
        <begin position="294"/>
        <end position="513"/>
    </location>
</feature>
<dbReference type="eggNOG" id="COG1337">
    <property type="taxonomic scope" value="Bacteria"/>
</dbReference>
<dbReference type="RefSeq" id="WP_012121767.1">
    <property type="nucleotide sequence ID" value="NC_009767.1"/>
</dbReference>
<feature type="domain" description="CRISPR type III-associated protein" evidence="2">
    <location>
        <begin position="9"/>
        <end position="195"/>
    </location>
</feature>
<dbReference type="PANTHER" id="PTHR35579">
    <property type="entry name" value="CRISPR SYSTEM CMS ENDORIBONUCLEASE CSM3"/>
    <property type="match status" value="1"/>
</dbReference>